<feature type="transmembrane region" description="Helical" evidence="6">
    <location>
        <begin position="51"/>
        <end position="68"/>
    </location>
</feature>
<evidence type="ECO:0000313" key="7">
    <source>
        <dbReference type="EMBL" id="GHF97251.1"/>
    </source>
</evidence>
<keyword evidence="8" id="KW-1185">Reference proteome</keyword>
<evidence type="ECO:0000256" key="3">
    <source>
        <dbReference type="ARBA" id="ARBA00022692"/>
    </source>
</evidence>
<dbReference type="Pfam" id="PF09678">
    <property type="entry name" value="Caa3_CtaG"/>
    <property type="match status" value="1"/>
</dbReference>
<dbReference type="RefSeq" id="WP_189642233.1">
    <property type="nucleotide sequence ID" value="NZ_BNAL01000005.1"/>
</dbReference>
<evidence type="ECO:0000256" key="4">
    <source>
        <dbReference type="ARBA" id="ARBA00022989"/>
    </source>
</evidence>
<evidence type="ECO:0000256" key="1">
    <source>
        <dbReference type="ARBA" id="ARBA00004651"/>
    </source>
</evidence>
<keyword evidence="2" id="KW-1003">Cell membrane</keyword>
<dbReference type="Proteomes" id="UP000632154">
    <property type="component" value="Unassembled WGS sequence"/>
</dbReference>
<feature type="transmembrane region" description="Helical" evidence="6">
    <location>
        <begin position="20"/>
        <end position="39"/>
    </location>
</feature>
<comment type="subcellular location">
    <subcellularLocation>
        <location evidence="1">Cell membrane</location>
        <topology evidence="1">Multi-pass membrane protein</topology>
    </subcellularLocation>
</comment>
<evidence type="ECO:0000256" key="2">
    <source>
        <dbReference type="ARBA" id="ARBA00022475"/>
    </source>
</evidence>
<feature type="transmembrane region" description="Helical" evidence="6">
    <location>
        <begin position="88"/>
        <end position="109"/>
    </location>
</feature>
<gene>
    <name evidence="7" type="ORF">GCM10017783_06350</name>
</gene>
<evidence type="ECO:0008006" key="9">
    <source>
        <dbReference type="Google" id="ProtNLM"/>
    </source>
</evidence>
<evidence type="ECO:0000256" key="6">
    <source>
        <dbReference type="SAM" id="Phobius"/>
    </source>
</evidence>
<name>A0ABQ3JZD5_9DEIO</name>
<feature type="transmembrane region" description="Helical" evidence="6">
    <location>
        <begin position="130"/>
        <end position="149"/>
    </location>
</feature>
<accession>A0ABQ3JZD5</accession>
<dbReference type="EMBL" id="BNAL01000005">
    <property type="protein sequence ID" value="GHF97251.1"/>
    <property type="molecule type" value="Genomic_DNA"/>
</dbReference>
<comment type="caution">
    <text evidence="7">The sequence shown here is derived from an EMBL/GenBank/DDBJ whole genome shotgun (WGS) entry which is preliminary data.</text>
</comment>
<feature type="transmembrane region" description="Helical" evidence="6">
    <location>
        <begin position="238"/>
        <end position="258"/>
    </location>
</feature>
<feature type="transmembrane region" description="Helical" evidence="6">
    <location>
        <begin position="194"/>
        <end position="218"/>
    </location>
</feature>
<proteinExistence type="predicted"/>
<reference evidence="8" key="1">
    <citation type="journal article" date="2019" name="Int. J. Syst. Evol. Microbiol.">
        <title>The Global Catalogue of Microorganisms (GCM) 10K type strain sequencing project: providing services to taxonomists for standard genome sequencing and annotation.</title>
        <authorList>
            <consortium name="The Broad Institute Genomics Platform"/>
            <consortium name="The Broad Institute Genome Sequencing Center for Infectious Disease"/>
            <person name="Wu L."/>
            <person name="Ma J."/>
        </authorList>
    </citation>
    <scope>NUCLEOTIDE SEQUENCE [LARGE SCALE GENOMIC DNA]</scope>
    <source>
        <strain evidence="8">CGMCC 1.18439</strain>
    </source>
</reference>
<keyword evidence="3 6" id="KW-0812">Transmembrane</keyword>
<evidence type="ECO:0000256" key="5">
    <source>
        <dbReference type="ARBA" id="ARBA00023136"/>
    </source>
</evidence>
<organism evidence="7 8">
    <name type="scientific">Deinococcus piscis</name>
    <dbReference type="NCBI Taxonomy" id="394230"/>
    <lineage>
        <taxon>Bacteria</taxon>
        <taxon>Thermotogati</taxon>
        <taxon>Deinococcota</taxon>
        <taxon>Deinococci</taxon>
        <taxon>Deinococcales</taxon>
        <taxon>Deinococcaceae</taxon>
        <taxon>Deinococcus</taxon>
    </lineage>
</organism>
<dbReference type="InterPro" id="IPR019108">
    <property type="entry name" value="Caa3_assmbl_CtaG-rel"/>
</dbReference>
<protein>
    <recommendedName>
        <fullName evidence="9">Cytochrome c oxidase assembly protein</fullName>
    </recommendedName>
</protein>
<feature type="transmembrane region" description="Helical" evidence="6">
    <location>
        <begin position="161"/>
        <end position="182"/>
    </location>
</feature>
<keyword evidence="4 6" id="KW-1133">Transmembrane helix</keyword>
<keyword evidence="5 6" id="KW-0472">Membrane</keyword>
<evidence type="ECO:0000313" key="8">
    <source>
        <dbReference type="Proteomes" id="UP000632154"/>
    </source>
</evidence>
<sequence>MGAGHTSHGVGSGPGLPDPSLAPLYLLVFIGGVVYAALLWRQRQLGREWPLGRSLMFALGILLVAYGLSPALMAAGHADLRVHMTQHMLLGMFAPLALVLGQPLTLLLRSLPVSAARRLTGLLHAAPLRWLMHPLVALTLNVGGMYLLYLTPLYAAMLESGWLHLLAHFHIIAAGFLYSSVVAGVDPSPLRAPFAWRLGTLLAGAALHAVLGKLMFAGLYPRGTGQAPEVIEAAARRMYYWGDLAEALLACMLFWSWLKARDRERIKAQRQAAAAL</sequence>